<feature type="transmembrane region" description="Helical" evidence="6">
    <location>
        <begin position="12"/>
        <end position="30"/>
    </location>
</feature>
<keyword evidence="8" id="KW-1185">Reference proteome</keyword>
<dbReference type="GO" id="GO:0055085">
    <property type="term" value="P:transmembrane transport"/>
    <property type="evidence" value="ECO:0007669"/>
    <property type="project" value="InterPro"/>
</dbReference>
<proteinExistence type="predicted"/>
<feature type="transmembrane region" description="Helical" evidence="6">
    <location>
        <begin position="50"/>
        <end position="75"/>
    </location>
</feature>
<keyword evidence="5 6" id="KW-0472">Membrane</keyword>
<dbReference type="PATRIC" id="fig|742823.3.peg.2373"/>
<evidence type="ECO:0000256" key="6">
    <source>
        <dbReference type="SAM" id="Phobius"/>
    </source>
</evidence>
<sequence length="379" mass="42264">MRVITRQLAKEILFSSGFVLIALVALFAFFDLVGQLDDVADGRTIMQAFTLTAFTLPARIYEVMPLAALLASVYTMSRWAATSEFTCLRVAGMSPVTLALSLMLPGIILVGITYTFGEFIAPAASRYAAEVKSISNNQTTRTARGYSSGVWVRDVTTGERGLEIDRYINVKYLNATDSAETGGWRLFEFDKQGRIRVFIESESAHFEPGKGWLLKDVVRYDYPVFDAADNKPLESRIEMTKADELLLHSSLGPDTLSVMTVKPDTMSMRDLDRYVSHLKKNNQQSEHYEVAFWNKAFYPLATLVMIALSMPFAYMNARSGGLAIKMFVGVMIGIVFYALNNLFSYLGVLNTWSPIVVSLVPTVSMLIMAAVAMFLVERR</sequence>
<name>K1JQK1_9BURK</name>
<gene>
    <name evidence="7" type="ORF">HMPREF9465_02368</name>
</gene>
<feature type="transmembrane region" description="Helical" evidence="6">
    <location>
        <begin position="296"/>
        <end position="315"/>
    </location>
</feature>
<keyword evidence="3 6" id="KW-0812">Transmembrane</keyword>
<dbReference type="PANTHER" id="PTHR33529">
    <property type="entry name" value="SLR0882 PROTEIN-RELATED"/>
    <property type="match status" value="1"/>
</dbReference>
<feature type="transmembrane region" description="Helical" evidence="6">
    <location>
        <begin position="322"/>
        <end position="343"/>
    </location>
</feature>
<keyword evidence="4 6" id="KW-1133">Transmembrane helix</keyword>
<evidence type="ECO:0000256" key="1">
    <source>
        <dbReference type="ARBA" id="ARBA00004651"/>
    </source>
</evidence>
<dbReference type="Pfam" id="PF03739">
    <property type="entry name" value="LptF_LptG"/>
    <property type="match status" value="1"/>
</dbReference>
<dbReference type="eggNOG" id="COG0795">
    <property type="taxonomic scope" value="Bacteria"/>
</dbReference>
<comment type="caution">
    <text evidence="7">The sequence shown here is derived from an EMBL/GenBank/DDBJ whole genome shotgun (WGS) entry which is preliminary data.</text>
</comment>
<feature type="transmembrane region" description="Helical" evidence="6">
    <location>
        <begin position="355"/>
        <end position="376"/>
    </location>
</feature>
<evidence type="ECO:0000256" key="5">
    <source>
        <dbReference type="ARBA" id="ARBA00023136"/>
    </source>
</evidence>
<dbReference type="OrthoDB" id="9776227at2"/>
<feature type="transmembrane region" description="Helical" evidence="6">
    <location>
        <begin position="96"/>
        <end position="116"/>
    </location>
</feature>
<dbReference type="NCBIfam" id="TIGR04408">
    <property type="entry name" value="LptG_lptG"/>
    <property type="match status" value="1"/>
</dbReference>
<dbReference type="AlphaFoldDB" id="K1JQK1"/>
<keyword evidence="2" id="KW-1003">Cell membrane</keyword>
<accession>K1JQK1</accession>
<evidence type="ECO:0000313" key="8">
    <source>
        <dbReference type="Proteomes" id="UP000005835"/>
    </source>
</evidence>
<dbReference type="GO" id="GO:0043190">
    <property type="term" value="C:ATP-binding cassette (ABC) transporter complex"/>
    <property type="evidence" value="ECO:0007669"/>
    <property type="project" value="InterPro"/>
</dbReference>
<dbReference type="RefSeq" id="WP_005437364.1">
    <property type="nucleotide sequence ID" value="NZ_JH815523.1"/>
</dbReference>
<dbReference type="STRING" id="742823.HMPREF9465_02368"/>
<dbReference type="InterPro" id="IPR030923">
    <property type="entry name" value="LptG"/>
</dbReference>
<dbReference type="InterPro" id="IPR005495">
    <property type="entry name" value="LptG/LptF_permease"/>
</dbReference>
<evidence type="ECO:0008006" key="9">
    <source>
        <dbReference type="Google" id="ProtNLM"/>
    </source>
</evidence>
<protein>
    <recommendedName>
        <fullName evidence="9">LPS export ABC transporter permease LptG</fullName>
    </recommendedName>
</protein>
<dbReference type="Proteomes" id="UP000005835">
    <property type="component" value="Unassembled WGS sequence"/>
</dbReference>
<evidence type="ECO:0000313" key="7">
    <source>
        <dbReference type="EMBL" id="EKB30022.1"/>
    </source>
</evidence>
<reference evidence="7 8" key="1">
    <citation type="submission" date="2012-05" db="EMBL/GenBank/DDBJ databases">
        <title>The Genome Sequence of Sutterella wadsworthensis 2_1_59BFAA.</title>
        <authorList>
            <consortium name="The Broad Institute Genome Sequencing Platform"/>
            <person name="Earl A."/>
            <person name="Ward D."/>
            <person name="Feldgarden M."/>
            <person name="Gevers D."/>
            <person name="Daigneault M."/>
            <person name="Strauss J."/>
            <person name="Allen-Vercoe E."/>
            <person name="Walker B."/>
            <person name="Young S.K."/>
            <person name="Zeng Q."/>
            <person name="Gargeya S."/>
            <person name="Fitzgerald M."/>
            <person name="Haas B."/>
            <person name="Abouelleil A."/>
            <person name="Alvarado L."/>
            <person name="Arachchi H.M."/>
            <person name="Berlin A.M."/>
            <person name="Chapman S.B."/>
            <person name="Goldberg J."/>
            <person name="Griggs A."/>
            <person name="Gujja S."/>
            <person name="Hansen M."/>
            <person name="Howarth C."/>
            <person name="Imamovic A."/>
            <person name="Larimer J."/>
            <person name="McCowen C."/>
            <person name="Montmayeur A."/>
            <person name="Murphy C."/>
            <person name="Neiman D."/>
            <person name="Pearson M."/>
            <person name="Priest M."/>
            <person name="Roberts A."/>
            <person name="Saif S."/>
            <person name="Shea T."/>
            <person name="Sisk P."/>
            <person name="Sykes S."/>
            <person name="Wortman J."/>
            <person name="Nusbaum C."/>
            <person name="Birren B."/>
        </authorList>
    </citation>
    <scope>NUCLEOTIDE SEQUENCE [LARGE SCALE GENOMIC DNA]</scope>
    <source>
        <strain evidence="7 8">2_1_59BFAA</strain>
    </source>
</reference>
<dbReference type="HOGENOM" id="CLU_028799_1_1_4"/>
<comment type="subcellular location">
    <subcellularLocation>
        <location evidence="1">Cell membrane</location>
        <topology evidence="1">Multi-pass membrane protein</topology>
    </subcellularLocation>
</comment>
<dbReference type="PANTHER" id="PTHR33529:SF2">
    <property type="entry name" value="LIPOPOLYSACCHARIDE EXPORT SYSTEM PERMEASE PROTEIN LPTG"/>
    <property type="match status" value="1"/>
</dbReference>
<evidence type="ECO:0000256" key="4">
    <source>
        <dbReference type="ARBA" id="ARBA00022989"/>
    </source>
</evidence>
<evidence type="ECO:0000256" key="2">
    <source>
        <dbReference type="ARBA" id="ARBA00022475"/>
    </source>
</evidence>
<evidence type="ECO:0000256" key="3">
    <source>
        <dbReference type="ARBA" id="ARBA00022692"/>
    </source>
</evidence>
<dbReference type="GO" id="GO:0015920">
    <property type="term" value="P:lipopolysaccharide transport"/>
    <property type="evidence" value="ECO:0007669"/>
    <property type="project" value="TreeGrafter"/>
</dbReference>
<organism evidence="7 8">
    <name type="scientific">Sutterella wadsworthensis 2_1_59BFAA</name>
    <dbReference type="NCBI Taxonomy" id="742823"/>
    <lineage>
        <taxon>Bacteria</taxon>
        <taxon>Pseudomonadati</taxon>
        <taxon>Pseudomonadota</taxon>
        <taxon>Betaproteobacteria</taxon>
        <taxon>Burkholderiales</taxon>
        <taxon>Sutterellaceae</taxon>
        <taxon>Sutterella</taxon>
    </lineage>
</organism>
<dbReference type="EMBL" id="ADMG01000059">
    <property type="protein sequence ID" value="EKB30022.1"/>
    <property type="molecule type" value="Genomic_DNA"/>
</dbReference>